<evidence type="ECO:0008006" key="7">
    <source>
        <dbReference type="Google" id="ProtNLM"/>
    </source>
</evidence>
<dbReference type="NCBIfam" id="NF006764">
    <property type="entry name" value="PRK09285.1"/>
    <property type="match status" value="1"/>
</dbReference>
<dbReference type="GO" id="GO:0004018">
    <property type="term" value="F:N6-(1,2-dicarboxyethyl)AMP AMP-lyase (fumarate-forming) activity"/>
    <property type="evidence" value="ECO:0007669"/>
    <property type="project" value="InterPro"/>
</dbReference>
<dbReference type="AlphaFoldDB" id="A0A9D5BXK1"/>
<dbReference type="OrthoDB" id="736664at2759"/>
<reference evidence="5" key="2">
    <citation type="journal article" date="2022" name="Hortic Res">
        <title>The genome of Dioscorea zingiberensis sheds light on the biosynthesis, origin and evolution of the medicinally important diosgenin saponins.</title>
        <authorList>
            <person name="Li Y."/>
            <person name="Tan C."/>
            <person name="Li Z."/>
            <person name="Guo J."/>
            <person name="Li S."/>
            <person name="Chen X."/>
            <person name="Wang C."/>
            <person name="Dai X."/>
            <person name="Yang H."/>
            <person name="Song W."/>
            <person name="Hou L."/>
            <person name="Xu J."/>
            <person name="Tong Z."/>
            <person name="Xu A."/>
            <person name="Yuan X."/>
            <person name="Wang W."/>
            <person name="Yang Q."/>
            <person name="Chen L."/>
            <person name="Sun Z."/>
            <person name="Wang K."/>
            <person name="Pan B."/>
            <person name="Chen J."/>
            <person name="Bao Y."/>
            <person name="Liu F."/>
            <person name="Qi X."/>
            <person name="Gang D.R."/>
            <person name="Wen J."/>
            <person name="Li J."/>
        </authorList>
    </citation>
    <scope>NUCLEOTIDE SEQUENCE</scope>
    <source>
        <strain evidence="5">Dzin_1.0</strain>
    </source>
</reference>
<gene>
    <name evidence="5" type="ORF">J5N97_030313</name>
</gene>
<dbReference type="PROSITE" id="PS51257">
    <property type="entry name" value="PROKAR_LIPOPROTEIN"/>
    <property type="match status" value="1"/>
</dbReference>
<keyword evidence="6" id="KW-1185">Reference proteome</keyword>
<evidence type="ECO:0000256" key="2">
    <source>
        <dbReference type="ARBA" id="ARBA00004734"/>
    </source>
</evidence>
<feature type="domain" description="Fumarate lyase N-terminal" evidence="3">
    <location>
        <begin position="119"/>
        <end position="305"/>
    </location>
</feature>
<comment type="pathway">
    <text evidence="2">Purine metabolism; AMP biosynthesis via de novo pathway; AMP from IMP: step 2/2.</text>
</comment>
<reference evidence="5" key="1">
    <citation type="submission" date="2021-03" db="EMBL/GenBank/DDBJ databases">
        <authorList>
            <person name="Li Z."/>
            <person name="Yang C."/>
        </authorList>
    </citation>
    <scope>NUCLEOTIDE SEQUENCE</scope>
    <source>
        <strain evidence="5">Dzin_1.0</strain>
        <tissue evidence="5">Leaf</tissue>
    </source>
</reference>
<dbReference type="InterPro" id="IPR047136">
    <property type="entry name" value="PurB_bact"/>
</dbReference>
<feature type="domain" description="Adenylosuccinate lyase PurB C-terminal" evidence="4">
    <location>
        <begin position="323"/>
        <end position="437"/>
    </location>
</feature>
<dbReference type="Gene3D" id="1.20.200.10">
    <property type="entry name" value="Fumarase/aspartase (Central domain)"/>
    <property type="match status" value="1"/>
</dbReference>
<evidence type="ECO:0000259" key="4">
    <source>
        <dbReference type="Pfam" id="PF08328"/>
    </source>
</evidence>
<dbReference type="PANTHER" id="PTHR43411:SF1">
    <property type="entry name" value="ADENYLOSUCCINATE LYASE"/>
    <property type="match status" value="1"/>
</dbReference>
<name>A0A9D5BXK1_9LILI</name>
<dbReference type="PRINTS" id="PR00149">
    <property type="entry name" value="FUMRATELYASE"/>
</dbReference>
<comment type="pathway">
    <text evidence="1">Purine metabolism; IMP biosynthesis via de novo pathway; 5-amino-1-(5-phospho-D-ribosyl)imidazole-4-carboxamide from 5-amino-1-(5-phospho-D-ribosyl)imidazole-4-carboxylate: step 2/2.</text>
</comment>
<protein>
    <recommendedName>
        <fullName evidence="7">Adenylosuccinate lyase</fullName>
    </recommendedName>
</protein>
<dbReference type="Proteomes" id="UP001085076">
    <property type="component" value="Miscellaneous, Linkage group lg10"/>
</dbReference>
<organism evidence="5 6">
    <name type="scientific">Dioscorea zingiberensis</name>
    <dbReference type="NCBI Taxonomy" id="325984"/>
    <lineage>
        <taxon>Eukaryota</taxon>
        <taxon>Viridiplantae</taxon>
        <taxon>Streptophyta</taxon>
        <taxon>Embryophyta</taxon>
        <taxon>Tracheophyta</taxon>
        <taxon>Spermatophyta</taxon>
        <taxon>Magnoliopsida</taxon>
        <taxon>Liliopsida</taxon>
        <taxon>Dioscoreales</taxon>
        <taxon>Dioscoreaceae</taxon>
        <taxon>Dioscorea</taxon>
    </lineage>
</organism>
<dbReference type="EMBL" id="JAGGNH010000010">
    <property type="protein sequence ID" value="KAJ0962485.1"/>
    <property type="molecule type" value="Genomic_DNA"/>
</dbReference>
<evidence type="ECO:0000259" key="3">
    <source>
        <dbReference type="Pfam" id="PF00206"/>
    </source>
</evidence>
<dbReference type="Pfam" id="PF08328">
    <property type="entry name" value="ASL_C"/>
    <property type="match status" value="1"/>
</dbReference>
<accession>A0A9D5BXK1</accession>
<evidence type="ECO:0000256" key="1">
    <source>
        <dbReference type="ARBA" id="ARBA00004706"/>
    </source>
</evidence>
<dbReference type="InterPro" id="IPR013539">
    <property type="entry name" value="PurB_C"/>
</dbReference>
<dbReference type="Pfam" id="PF00206">
    <property type="entry name" value="Lyase_1"/>
    <property type="match status" value="1"/>
</dbReference>
<dbReference type="PANTHER" id="PTHR43411">
    <property type="entry name" value="ADENYLOSUCCINATE LYASE"/>
    <property type="match status" value="1"/>
</dbReference>
<dbReference type="InterPro" id="IPR000362">
    <property type="entry name" value="Fumarate_lyase_fam"/>
</dbReference>
<evidence type="ECO:0000313" key="6">
    <source>
        <dbReference type="Proteomes" id="UP001085076"/>
    </source>
</evidence>
<proteinExistence type="predicted"/>
<dbReference type="Gene3D" id="1.10.40.30">
    <property type="entry name" value="Fumarase/aspartase (C-terminal domain)"/>
    <property type="match status" value="1"/>
</dbReference>
<dbReference type="GO" id="GO:0006188">
    <property type="term" value="P:IMP biosynthetic process"/>
    <property type="evidence" value="ECO:0007669"/>
    <property type="project" value="InterPro"/>
</dbReference>
<comment type="caution">
    <text evidence="5">The sequence shown here is derived from an EMBL/GenBank/DDBJ whole genome shotgun (WGS) entry which is preliminary data.</text>
</comment>
<dbReference type="InterPro" id="IPR008948">
    <property type="entry name" value="L-Aspartase-like"/>
</dbReference>
<dbReference type="SUPFAM" id="SSF48557">
    <property type="entry name" value="L-aspartase-like"/>
    <property type="match status" value="1"/>
</dbReference>
<sequence>MDTRASLRVSADCSPLPSFFSSACPKPNQSLIFSISPSSAKAVPRSLRCRISMGSDVTTPLVEMRSHADEFAGMELSSLMALSPLDGRYVHKVKELRPFFSEYGLIRFRTKCKPCPEIAEVLEFFHFACTSEDINNLAHALSLKDAMNTVIFPTMIELCDSICKMAKENASIPMLSRTHGQVIEDTLKKFPQINILGKFAGAVGNYNAHKVAYPTINWPSLAADFVRSLGVEFSQYVTQIEPHDYISELFNRVIQVNNILVDFDRDIWSYISLGYFKQITKAGEIGFSTMPHKVNPIDFENSEGNLCLANAILSALSMKLPISRMQRDLTDSTVLRNLGVGLGYSLLAYKSTLQGIKKLQVSESRLSEDLDNTWEVLAEPIQTVMRRYAVPEPYEKLKELTRGKAVTMDSIKEFIEGLNLPEEAKLELLKLTPHSYIGEGERLAKALDDAVDLAKGFKLL</sequence>
<evidence type="ECO:0000313" key="5">
    <source>
        <dbReference type="EMBL" id="KAJ0962485.1"/>
    </source>
</evidence>
<dbReference type="InterPro" id="IPR022761">
    <property type="entry name" value="Fumarate_lyase_N"/>
</dbReference>